<dbReference type="PRINTS" id="PR00412">
    <property type="entry name" value="EPOXHYDRLASE"/>
</dbReference>
<feature type="domain" description="AB hydrolase-1" evidence="1">
    <location>
        <begin position="15"/>
        <end position="250"/>
    </location>
</feature>
<dbReference type="InterPro" id="IPR000639">
    <property type="entry name" value="Epox_hydrolase-like"/>
</dbReference>
<comment type="caution">
    <text evidence="2">The sequence shown here is derived from an EMBL/GenBank/DDBJ whole genome shotgun (WGS) entry which is preliminary data.</text>
</comment>
<sequence length="261" mass="29339">MSSCVKPMQQSEHPVVLLHGFDSSCLEWRYAHPLLEDAGLETWAVDILGWGFSDLETRPPCNVASKREHLYQFWRSYIKRPMILVGPSLGAAVATDFATNHPDAVEKLVLIDASIFQDGTDNMARSPRILAYTGVFILKSFPLRLYANILALKRNSLSSIFDGARIGRLHCMLPWWEDSTVDFMFSGGYKVSALVKQLKQKTLIVWGEDDEIISPKFASRLHDELQNSVLQKIPDCGHLPHVEKPDAVAKTIVEFIQGDIS</sequence>
<dbReference type="EMBL" id="JAUJYO010000015">
    <property type="protein sequence ID" value="KAK1296615.1"/>
    <property type="molecule type" value="Genomic_DNA"/>
</dbReference>
<organism evidence="2 3">
    <name type="scientific">Acorus calamus</name>
    <name type="common">Sweet flag</name>
    <dbReference type="NCBI Taxonomy" id="4465"/>
    <lineage>
        <taxon>Eukaryota</taxon>
        <taxon>Viridiplantae</taxon>
        <taxon>Streptophyta</taxon>
        <taxon>Embryophyta</taxon>
        <taxon>Tracheophyta</taxon>
        <taxon>Spermatophyta</taxon>
        <taxon>Magnoliopsida</taxon>
        <taxon>Liliopsida</taxon>
        <taxon>Acoraceae</taxon>
        <taxon>Acorus</taxon>
    </lineage>
</organism>
<gene>
    <name evidence="2" type="ORF">QJS10_CPB15g01441</name>
</gene>
<dbReference type="PRINTS" id="PR00111">
    <property type="entry name" value="ABHYDROLASE"/>
</dbReference>
<dbReference type="AlphaFoldDB" id="A0AAV9D5Y5"/>
<name>A0AAV9D5Y5_ACOCL</name>
<reference evidence="2" key="2">
    <citation type="submission" date="2023-06" db="EMBL/GenBank/DDBJ databases">
        <authorList>
            <person name="Ma L."/>
            <person name="Liu K.-W."/>
            <person name="Li Z."/>
            <person name="Hsiao Y.-Y."/>
            <person name="Qi Y."/>
            <person name="Fu T."/>
            <person name="Tang G."/>
            <person name="Zhang D."/>
            <person name="Sun W.-H."/>
            <person name="Liu D.-K."/>
            <person name="Li Y."/>
            <person name="Chen G.-Z."/>
            <person name="Liu X.-D."/>
            <person name="Liao X.-Y."/>
            <person name="Jiang Y.-T."/>
            <person name="Yu X."/>
            <person name="Hao Y."/>
            <person name="Huang J."/>
            <person name="Zhao X.-W."/>
            <person name="Ke S."/>
            <person name="Chen Y.-Y."/>
            <person name="Wu W.-L."/>
            <person name="Hsu J.-L."/>
            <person name="Lin Y.-F."/>
            <person name="Huang M.-D."/>
            <person name="Li C.-Y."/>
            <person name="Huang L."/>
            <person name="Wang Z.-W."/>
            <person name="Zhao X."/>
            <person name="Zhong W.-Y."/>
            <person name="Peng D.-H."/>
            <person name="Ahmad S."/>
            <person name="Lan S."/>
            <person name="Zhang J.-S."/>
            <person name="Tsai W.-C."/>
            <person name="Van De Peer Y."/>
            <person name="Liu Z.-J."/>
        </authorList>
    </citation>
    <scope>NUCLEOTIDE SEQUENCE</scope>
    <source>
        <strain evidence="2">CP</strain>
        <tissue evidence="2">Leaves</tissue>
    </source>
</reference>
<dbReference type="InterPro" id="IPR029058">
    <property type="entry name" value="AB_hydrolase_fold"/>
</dbReference>
<dbReference type="InterPro" id="IPR000073">
    <property type="entry name" value="AB_hydrolase_1"/>
</dbReference>
<dbReference type="GO" id="GO:0003824">
    <property type="term" value="F:catalytic activity"/>
    <property type="evidence" value="ECO:0007669"/>
    <property type="project" value="InterPro"/>
</dbReference>
<dbReference type="PANTHER" id="PTHR43689">
    <property type="entry name" value="HYDROLASE"/>
    <property type="match status" value="1"/>
</dbReference>
<dbReference type="Proteomes" id="UP001180020">
    <property type="component" value="Unassembled WGS sequence"/>
</dbReference>
<evidence type="ECO:0000313" key="3">
    <source>
        <dbReference type="Proteomes" id="UP001180020"/>
    </source>
</evidence>
<evidence type="ECO:0000259" key="1">
    <source>
        <dbReference type="Pfam" id="PF12697"/>
    </source>
</evidence>
<dbReference type="SUPFAM" id="SSF53474">
    <property type="entry name" value="alpha/beta-Hydrolases"/>
    <property type="match status" value="1"/>
</dbReference>
<proteinExistence type="predicted"/>
<dbReference type="Pfam" id="PF12697">
    <property type="entry name" value="Abhydrolase_6"/>
    <property type="match status" value="1"/>
</dbReference>
<dbReference type="Gene3D" id="3.40.50.1820">
    <property type="entry name" value="alpha/beta hydrolase"/>
    <property type="match status" value="1"/>
</dbReference>
<dbReference type="PANTHER" id="PTHR43689:SF8">
    <property type="entry name" value="ALPHA_BETA-HYDROLASES SUPERFAMILY PROTEIN"/>
    <property type="match status" value="1"/>
</dbReference>
<keyword evidence="3" id="KW-1185">Reference proteome</keyword>
<accession>A0AAV9D5Y5</accession>
<protein>
    <recommendedName>
        <fullName evidence="1">AB hydrolase-1 domain-containing protein</fullName>
    </recommendedName>
</protein>
<evidence type="ECO:0000313" key="2">
    <source>
        <dbReference type="EMBL" id="KAK1296615.1"/>
    </source>
</evidence>
<reference evidence="2" key="1">
    <citation type="journal article" date="2023" name="Nat. Commun.">
        <title>Diploid and tetraploid genomes of Acorus and the evolution of monocots.</title>
        <authorList>
            <person name="Ma L."/>
            <person name="Liu K.W."/>
            <person name="Li Z."/>
            <person name="Hsiao Y.Y."/>
            <person name="Qi Y."/>
            <person name="Fu T."/>
            <person name="Tang G.D."/>
            <person name="Zhang D."/>
            <person name="Sun W.H."/>
            <person name="Liu D.K."/>
            <person name="Li Y."/>
            <person name="Chen G.Z."/>
            <person name="Liu X.D."/>
            <person name="Liao X.Y."/>
            <person name="Jiang Y.T."/>
            <person name="Yu X."/>
            <person name="Hao Y."/>
            <person name="Huang J."/>
            <person name="Zhao X.W."/>
            <person name="Ke S."/>
            <person name="Chen Y.Y."/>
            <person name="Wu W.L."/>
            <person name="Hsu J.L."/>
            <person name="Lin Y.F."/>
            <person name="Huang M.D."/>
            <person name="Li C.Y."/>
            <person name="Huang L."/>
            <person name="Wang Z.W."/>
            <person name="Zhao X."/>
            <person name="Zhong W.Y."/>
            <person name="Peng D.H."/>
            <person name="Ahmad S."/>
            <person name="Lan S."/>
            <person name="Zhang J.S."/>
            <person name="Tsai W.C."/>
            <person name="Van de Peer Y."/>
            <person name="Liu Z.J."/>
        </authorList>
    </citation>
    <scope>NUCLEOTIDE SEQUENCE</scope>
    <source>
        <strain evidence="2">CP</strain>
    </source>
</reference>